<dbReference type="Pfam" id="PF07110">
    <property type="entry name" value="EthD"/>
    <property type="match status" value="1"/>
</dbReference>
<dbReference type="PANTHER" id="PTHR40260:SF2">
    <property type="entry name" value="BLR8190 PROTEIN"/>
    <property type="match status" value="1"/>
</dbReference>
<dbReference type="PANTHER" id="PTHR40260">
    <property type="entry name" value="BLR8190 PROTEIN"/>
    <property type="match status" value="1"/>
</dbReference>
<reference evidence="2 3" key="1">
    <citation type="submission" date="2022-12" db="EMBL/GenBank/DDBJ databases">
        <title>Dasania phycosphaerae sp. nov., isolated from particulate material of the south coast of Korea.</title>
        <authorList>
            <person name="Jiang Y."/>
        </authorList>
    </citation>
    <scope>NUCLEOTIDE SEQUENCE [LARGE SCALE GENOMIC DNA]</scope>
    <source>
        <strain evidence="2 3">GY-19</strain>
    </source>
</reference>
<dbReference type="SUPFAM" id="SSF54909">
    <property type="entry name" value="Dimeric alpha+beta barrel"/>
    <property type="match status" value="1"/>
</dbReference>
<sequence length="104" mass="11616">MYCLTVSYPKSEQARFDFDYYQNSHLALVKEKFGPLGLQDIIVKQNIGVKPGDDSQYFASVDIVFDSQDSMKAALAAAGKDINADIVNYTDVQAQYSFADFARL</sequence>
<dbReference type="NCBIfam" id="TIGR02118">
    <property type="entry name" value="EthD family reductase"/>
    <property type="match status" value="1"/>
</dbReference>
<dbReference type="EMBL" id="JAPTGG010000023">
    <property type="protein sequence ID" value="MCZ0867130.1"/>
    <property type="molecule type" value="Genomic_DNA"/>
</dbReference>
<keyword evidence="3" id="KW-1185">Reference proteome</keyword>
<evidence type="ECO:0000313" key="2">
    <source>
        <dbReference type="EMBL" id="MCZ0867130.1"/>
    </source>
</evidence>
<evidence type="ECO:0000313" key="3">
    <source>
        <dbReference type="Proteomes" id="UP001069090"/>
    </source>
</evidence>
<protein>
    <submittedName>
        <fullName evidence="2">EthD family reductase</fullName>
    </submittedName>
</protein>
<feature type="domain" description="EthD" evidence="1">
    <location>
        <begin position="18"/>
        <end position="91"/>
    </location>
</feature>
<dbReference type="RefSeq" id="WP_258333059.1">
    <property type="nucleotide sequence ID" value="NZ_JAPTGG010000023.1"/>
</dbReference>
<name>A0A9J6RRY7_9GAMM</name>
<dbReference type="Gene3D" id="3.30.70.100">
    <property type="match status" value="1"/>
</dbReference>
<proteinExistence type="predicted"/>
<dbReference type="InterPro" id="IPR011008">
    <property type="entry name" value="Dimeric_a/b-barrel"/>
</dbReference>
<evidence type="ECO:0000259" key="1">
    <source>
        <dbReference type="Pfam" id="PF07110"/>
    </source>
</evidence>
<comment type="caution">
    <text evidence="2">The sequence shown here is derived from an EMBL/GenBank/DDBJ whole genome shotgun (WGS) entry which is preliminary data.</text>
</comment>
<dbReference type="AlphaFoldDB" id="A0A9J6RRY7"/>
<accession>A0A9J6RRY7</accession>
<dbReference type="Proteomes" id="UP001069090">
    <property type="component" value="Unassembled WGS sequence"/>
</dbReference>
<dbReference type="InterPro" id="IPR009799">
    <property type="entry name" value="EthD_dom"/>
</dbReference>
<organism evidence="2 3">
    <name type="scientific">Dasania phycosphaerae</name>
    <dbReference type="NCBI Taxonomy" id="2950436"/>
    <lineage>
        <taxon>Bacteria</taxon>
        <taxon>Pseudomonadati</taxon>
        <taxon>Pseudomonadota</taxon>
        <taxon>Gammaproteobacteria</taxon>
        <taxon>Cellvibrionales</taxon>
        <taxon>Spongiibacteraceae</taxon>
        <taxon>Dasania</taxon>
    </lineage>
</organism>
<dbReference type="GO" id="GO:0016491">
    <property type="term" value="F:oxidoreductase activity"/>
    <property type="evidence" value="ECO:0007669"/>
    <property type="project" value="InterPro"/>
</dbReference>
<gene>
    <name evidence="2" type="ORF">O0V09_18185</name>
</gene>